<gene>
    <name evidence="3" type="ORF">EV700_2684</name>
</gene>
<protein>
    <submittedName>
        <fullName evidence="3">Polyketide cyclase/dehydrase/lipid transport protein</fullName>
    </submittedName>
</protein>
<evidence type="ECO:0000259" key="2">
    <source>
        <dbReference type="PROSITE" id="PS50848"/>
    </source>
</evidence>
<reference evidence="3 4" key="1">
    <citation type="submission" date="2019-02" db="EMBL/GenBank/DDBJ databases">
        <title>Genomic Encyclopedia of Type Strains, Phase IV (KMG-IV): sequencing the most valuable type-strain genomes for metagenomic binning, comparative biology and taxonomic classification.</title>
        <authorList>
            <person name="Goeker M."/>
        </authorList>
    </citation>
    <scope>NUCLEOTIDE SEQUENCE [LARGE SCALE GENOMIC DNA]</scope>
    <source>
        <strain evidence="3 4">DSM 105135</strain>
    </source>
</reference>
<name>A0A4Q7YKQ2_9GAMM</name>
<dbReference type="GO" id="GO:0005737">
    <property type="term" value="C:cytoplasm"/>
    <property type="evidence" value="ECO:0007669"/>
    <property type="project" value="UniProtKB-ARBA"/>
</dbReference>
<feature type="signal peptide" evidence="1">
    <location>
        <begin position="1"/>
        <end position="21"/>
    </location>
</feature>
<dbReference type="EMBL" id="SHKX01000014">
    <property type="protein sequence ID" value="RZU38107.1"/>
    <property type="molecule type" value="Genomic_DNA"/>
</dbReference>
<accession>A0A4Q7YKQ2</accession>
<dbReference type="PANTHER" id="PTHR19308">
    <property type="entry name" value="PHOSPHATIDYLCHOLINE TRANSFER PROTEIN"/>
    <property type="match status" value="1"/>
</dbReference>
<proteinExistence type="predicted"/>
<dbReference type="Gene3D" id="3.30.530.20">
    <property type="match status" value="1"/>
</dbReference>
<feature type="domain" description="START" evidence="2">
    <location>
        <begin position="52"/>
        <end position="185"/>
    </location>
</feature>
<dbReference type="InterPro" id="IPR002913">
    <property type="entry name" value="START_lipid-bd_dom"/>
</dbReference>
<evidence type="ECO:0000313" key="3">
    <source>
        <dbReference type="EMBL" id="RZU38107.1"/>
    </source>
</evidence>
<dbReference type="PROSITE" id="PS50848">
    <property type="entry name" value="START"/>
    <property type="match status" value="1"/>
</dbReference>
<sequence>MKLYSLITLLLASLLGSMAMAASQPSDMKLVLDKQGIRIWSYAVPGSPLHGFKAVTTVRSNLNSIVGLIADTEAASRWLYRTSEVETLKRNDEDMSFVIRVVTDFPWPFKDREAVVAGRITQDPKTMIVRIDSNTVSGFATRPGNLNMPLVQGSWQFRPVGHGLVEITMTGHADPGGNLPASLVNMFIQEHPYNSLLALKNVIAEPNFQTARLASIREPVYQ</sequence>
<dbReference type="InterPro" id="IPR023393">
    <property type="entry name" value="START-like_dom_sf"/>
</dbReference>
<feature type="chain" id="PRO_5020262710" evidence="1">
    <location>
        <begin position="22"/>
        <end position="222"/>
    </location>
</feature>
<dbReference type="GO" id="GO:0008289">
    <property type="term" value="F:lipid binding"/>
    <property type="evidence" value="ECO:0007669"/>
    <property type="project" value="InterPro"/>
</dbReference>
<dbReference type="InterPro" id="IPR051213">
    <property type="entry name" value="START_lipid_transfer"/>
</dbReference>
<dbReference type="Proteomes" id="UP000292423">
    <property type="component" value="Unassembled WGS sequence"/>
</dbReference>
<comment type="caution">
    <text evidence="3">The sequence shown here is derived from an EMBL/GenBank/DDBJ whole genome shotgun (WGS) entry which is preliminary data.</text>
</comment>
<dbReference type="RefSeq" id="WP_165391482.1">
    <property type="nucleotide sequence ID" value="NZ_SHKX01000014.1"/>
</dbReference>
<dbReference type="SUPFAM" id="SSF55961">
    <property type="entry name" value="Bet v1-like"/>
    <property type="match status" value="1"/>
</dbReference>
<dbReference type="AlphaFoldDB" id="A0A4Q7YKQ2"/>
<organism evidence="3 4">
    <name type="scientific">Fluviicoccus keumensis</name>
    <dbReference type="NCBI Taxonomy" id="1435465"/>
    <lineage>
        <taxon>Bacteria</taxon>
        <taxon>Pseudomonadati</taxon>
        <taxon>Pseudomonadota</taxon>
        <taxon>Gammaproteobacteria</taxon>
        <taxon>Moraxellales</taxon>
        <taxon>Moraxellaceae</taxon>
        <taxon>Fluviicoccus</taxon>
    </lineage>
</organism>
<dbReference type="PIRSF" id="PIRSF039033">
    <property type="entry name" value="START_dom"/>
    <property type="match status" value="1"/>
</dbReference>
<dbReference type="InterPro" id="IPR028347">
    <property type="entry name" value="START_dom_prot"/>
</dbReference>
<evidence type="ECO:0000313" key="4">
    <source>
        <dbReference type="Proteomes" id="UP000292423"/>
    </source>
</evidence>
<evidence type="ECO:0000256" key="1">
    <source>
        <dbReference type="SAM" id="SignalP"/>
    </source>
</evidence>
<dbReference type="PANTHER" id="PTHR19308:SF14">
    <property type="entry name" value="START DOMAIN-CONTAINING PROTEIN"/>
    <property type="match status" value="1"/>
</dbReference>
<keyword evidence="1" id="KW-0732">Signal</keyword>
<keyword evidence="4" id="KW-1185">Reference proteome</keyword>